<evidence type="ECO:0000313" key="5">
    <source>
        <dbReference type="WBParaSite" id="ACRNAN_scaffold1289.g18761.t1"/>
    </source>
</evidence>
<accession>A0A914CP02</accession>
<dbReference type="InterPro" id="IPR036084">
    <property type="entry name" value="Ser_inhib-like_sf"/>
</dbReference>
<keyword evidence="1" id="KW-0722">Serine protease inhibitor</keyword>
<feature type="compositionally biased region" description="Basic and acidic residues" evidence="2">
    <location>
        <begin position="376"/>
        <end position="389"/>
    </location>
</feature>
<name>A0A914CP02_9BILA</name>
<keyword evidence="3" id="KW-0732">Signal</keyword>
<feature type="signal peptide" evidence="3">
    <location>
        <begin position="1"/>
        <end position="17"/>
    </location>
</feature>
<evidence type="ECO:0000256" key="2">
    <source>
        <dbReference type="SAM" id="MobiDB-lite"/>
    </source>
</evidence>
<keyword evidence="4" id="KW-1185">Reference proteome</keyword>
<dbReference type="SUPFAM" id="SSF57567">
    <property type="entry name" value="Serine protease inhibitors"/>
    <property type="match status" value="1"/>
</dbReference>
<feature type="region of interest" description="Disordered" evidence="2">
    <location>
        <begin position="367"/>
        <end position="411"/>
    </location>
</feature>
<evidence type="ECO:0000313" key="4">
    <source>
        <dbReference type="Proteomes" id="UP000887540"/>
    </source>
</evidence>
<evidence type="ECO:0000256" key="3">
    <source>
        <dbReference type="SAM" id="SignalP"/>
    </source>
</evidence>
<dbReference type="GO" id="GO:0004867">
    <property type="term" value="F:serine-type endopeptidase inhibitor activity"/>
    <property type="evidence" value="ECO:0007669"/>
    <property type="project" value="UniProtKB-KW"/>
</dbReference>
<proteinExistence type="predicted"/>
<reference evidence="5" key="1">
    <citation type="submission" date="2022-11" db="UniProtKB">
        <authorList>
            <consortium name="WormBaseParasite"/>
        </authorList>
    </citation>
    <scope>IDENTIFICATION</scope>
</reference>
<dbReference type="AlphaFoldDB" id="A0A914CP02"/>
<dbReference type="WBParaSite" id="ACRNAN_scaffold1289.g18761.t1">
    <property type="protein sequence ID" value="ACRNAN_scaffold1289.g18761.t1"/>
    <property type="gene ID" value="ACRNAN_scaffold1289.g18761"/>
</dbReference>
<dbReference type="Proteomes" id="UP000887540">
    <property type="component" value="Unplaced"/>
</dbReference>
<keyword evidence="1" id="KW-0646">Protease inhibitor</keyword>
<sequence length="467" mass="50798">MLASIVFLTVVVDYAFSENATVDTVLEKVKSASDPMAQACTTPNNQAGMVIVDWELEDSHAQYPSHYCNCSKGTKYSWPSALNSGYYSSRPMDIYSNSYLAQSIDTDGAGKFCTNFCFCSTNGTCYTPTNKNSFNVDFIPYCQNSSCDVYAAIYGNSFTSETGQIIQENYLQSLYSANNSYIKVASFGCSGCADLKSITCDGPSHGPPTNCGDDEIFTSGYSSGSEAKCDNPSSINYWSIHPPKNYYERSSAVTFTTKGLPTTKGLSMTTKVFPTTTKLPTTTRGLPMTTERSYPMQWPMKARCICKPGLLRNTDGKCVNATGCQPSNITCEANQIWDPCGFEKTDLCNPYPTYEYEYNRNGYNGHSNGHYNGHSSGDHSGDSSGDHSGDSSGDDNGHSSTNGYGNGFNPSSYNGHLLNQNEYYDASDDFPTTPPCDQVNCPNGYGCVMKQLVTSTSTSVPICIKMP</sequence>
<dbReference type="Gene3D" id="2.10.25.10">
    <property type="entry name" value="Laminin"/>
    <property type="match status" value="1"/>
</dbReference>
<organism evidence="4 5">
    <name type="scientific">Acrobeloides nanus</name>
    <dbReference type="NCBI Taxonomy" id="290746"/>
    <lineage>
        <taxon>Eukaryota</taxon>
        <taxon>Metazoa</taxon>
        <taxon>Ecdysozoa</taxon>
        <taxon>Nematoda</taxon>
        <taxon>Chromadorea</taxon>
        <taxon>Rhabditida</taxon>
        <taxon>Tylenchina</taxon>
        <taxon>Cephalobomorpha</taxon>
        <taxon>Cephaloboidea</taxon>
        <taxon>Cephalobidae</taxon>
        <taxon>Acrobeloides</taxon>
    </lineage>
</organism>
<feature type="chain" id="PRO_5036999558" evidence="3">
    <location>
        <begin position="18"/>
        <end position="467"/>
    </location>
</feature>
<evidence type="ECO:0000256" key="1">
    <source>
        <dbReference type="ARBA" id="ARBA00022900"/>
    </source>
</evidence>
<protein>
    <submittedName>
        <fullName evidence="5">Uncharacterized protein</fullName>
    </submittedName>
</protein>